<dbReference type="EMBL" id="MT774401">
    <property type="protein sequence ID" value="QOR57230.1"/>
    <property type="molecule type" value="Genomic_DNA"/>
</dbReference>
<evidence type="ECO:0000313" key="2">
    <source>
        <dbReference type="Proteomes" id="UP000593734"/>
    </source>
</evidence>
<name>A0A7M1RW14_9CAUD</name>
<accession>A0A7M1RW14</accession>
<sequence length="152" mass="17027">MLKAGMWIAQGPETNVLLLLSGVEPLLEVVGAIDLNYFKQNGKAKDLTKDSPEVVDIMMYPEKYTFALPSITEVVDNVGIGDLQTLEGLGEDSRKDKIIEEGIAYYKSTLPLYGIEQAKVRTRLHLKKKYSLKMSQANYVFTVICKALNREP</sequence>
<dbReference type="KEGG" id="vg:65131162"/>
<dbReference type="Proteomes" id="UP000593734">
    <property type="component" value="Segment"/>
</dbReference>
<evidence type="ECO:0000313" key="1">
    <source>
        <dbReference type="EMBL" id="QOR57230.1"/>
    </source>
</evidence>
<dbReference type="GeneID" id="65131162"/>
<dbReference type="RefSeq" id="YP_010112682.1">
    <property type="nucleotide sequence ID" value="NC_055894.1"/>
</dbReference>
<reference evidence="1 2" key="1">
    <citation type="submission" date="2020-07" db="EMBL/GenBank/DDBJ databases">
        <title>Taxonomic proposal: Crassvirales, a new order of highly abundant and diverse bacterial viruses.</title>
        <authorList>
            <person name="Shkoporov A.N."/>
            <person name="Stockdale S.R."/>
            <person name="Guerin E."/>
            <person name="Ross R.P."/>
            <person name="Hill C."/>
        </authorList>
    </citation>
    <scope>NUCLEOTIDE SEQUENCE [LARGE SCALE GENOMIC DNA]</scope>
</reference>
<keyword evidence="2" id="KW-1185">Reference proteome</keyword>
<protein>
    <submittedName>
        <fullName evidence="1">Uncharacterized protein</fullName>
    </submittedName>
</protein>
<proteinExistence type="predicted"/>
<organism evidence="1 2">
    <name type="scientific">uncultured phage cr6_1</name>
    <dbReference type="NCBI Taxonomy" id="2772085"/>
    <lineage>
        <taxon>Viruses</taxon>
        <taxon>Duplodnaviria</taxon>
        <taxon>Heunggongvirae</taxon>
        <taxon>Uroviricota</taxon>
        <taxon>Caudoviricetes</taxon>
        <taxon>Crassvirales</taxon>
        <taxon>Suoliviridae</taxon>
        <taxon>Bearivirinae</taxon>
        <taxon>Afonbuvirus</taxon>
        <taxon>Afonbuvirus faecalis</taxon>
    </lineage>
</organism>